<dbReference type="Proteomes" id="UP000298180">
    <property type="component" value="Unassembled WGS sequence"/>
</dbReference>
<feature type="signal peptide" evidence="1">
    <location>
        <begin position="1"/>
        <end position="19"/>
    </location>
</feature>
<dbReference type="EMBL" id="SMLM01000003">
    <property type="protein sequence ID" value="TFZ00676.1"/>
    <property type="molecule type" value="Genomic_DNA"/>
</dbReference>
<dbReference type="Pfam" id="PF07452">
    <property type="entry name" value="CHRD"/>
    <property type="match status" value="1"/>
</dbReference>
<name>A0A4Z0BMZ4_9BURK</name>
<dbReference type="PROSITE" id="PS50933">
    <property type="entry name" value="CHRD"/>
    <property type="match status" value="1"/>
</dbReference>
<sequence>MISRHLFARCLVATAFAMALGACGQMRMGGGTGGMETYRATLSGAQEVPPVSSAGTGSAEVTVNPSTMAMTYRVTYSGLTGPATMGHIHGPAPAGQNAGVKIPFPSVAQSPITGTATLTAEQYADLKGGRYYVNIHTAANPGGELRGQLAR</sequence>
<gene>
    <name evidence="3" type="ORF">EZ313_19690</name>
</gene>
<dbReference type="PROSITE" id="PS51257">
    <property type="entry name" value="PROKAR_LIPOPROTEIN"/>
    <property type="match status" value="1"/>
</dbReference>
<dbReference type="SMART" id="SM00754">
    <property type="entry name" value="CHRD"/>
    <property type="match status" value="1"/>
</dbReference>
<protein>
    <submittedName>
        <fullName evidence="3">CHRD domain-containing protein</fullName>
    </submittedName>
</protein>
<evidence type="ECO:0000313" key="3">
    <source>
        <dbReference type="EMBL" id="TFZ00676.1"/>
    </source>
</evidence>
<feature type="chain" id="PRO_5021220142" evidence="1">
    <location>
        <begin position="20"/>
        <end position="151"/>
    </location>
</feature>
<accession>A0A4Z0BMZ4</accession>
<evidence type="ECO:0000259" key="2">
    <source>
        <dbReference type="PROSITE" id="PS50933"/>
    </source>
</evidence>
<evidence type="ECO:0000313" key="4">
    <source>
        <dbReference type="Proteomes" id="UP000298180"/>
    </source>
</evidence>
<proteinExistence type="predicted"/>
<comment type="caution">
    <text evidence="3">The sequence shown here is derived from an EMBL/GenBank/DDBJ whole genome shotgun (WGS) entry which is preliminary data.</text>
</comment>
<dbReference type="AlphaFoldDB" id="A0A4Z0BMZ4"/>
<dbReference type="InterPro" id="IPR010895">
    <property type="entry name" value="CHRD"/>
</dbReference>
<feature type="domain" description="CHRD" evidence="2">
    <location>
        <begin position="34"/>
        <end position="151"/>
    </location>
</feature>
<dbReference type="OrthoDB" id="571052at2"/>
<keyword evidence="4" id="KW-1185">Reference proteome</keyword>
<organism evidence="3 4">
    <name type="scientific">Ramlibacter henchirensis</name>
    <dbReference type="NCBI Taxonomy" id="204072"/>
    <lineage>
        <taxon>Bacteria</taxon>
        <taxon>Pseudomonadati</taxon>
        <taxon>Pseudomonadota</taxon>
        <taxon>Betaproteobacteria</taxon>
        <taxon>Burkholderiales</taxon>
        <taxon>Comamonadaceae</taxon>
        <taxon>Ramlibacter</taxon>
    </lineage>
</organism>
<keyword evidence="1" id="KW-0732">Signal</keyword>
<reference evidence="3 4" key="1">
    <citation type="submission" date="2019-03" db="EMBL/GenBank/DDBJ databases">
        <title>Ramlibacter henchirensis DSM 14656, whole genome shotgun sequence.</title>
        <authorList>
            <person name="Zhang X."/>
            <person name="Feng G."/>
            <person name="Zhu H."/>
        </authorList>
    </citation>
    <scope>NUCLEOTIDE SEQUENCE [LARGE SCALE GENOMIC DNA]</scope>
    <source>
        <strain evidence="3 4">DSM 14656</strain>
    </source>
</reference>
<evidence type="ECO:0000256" key="1">
    <source>
        <dbReference type="SAM" id="SignalP"/>
    </source>
</evidence>